<dbReference type="NCBIfam" id="TIGR00188">
    <property type="entry name" value="rnpA"/>
    <property type="match status" value="1"/>
</dbReference>
<dbReference type="Pfam" id="PF00825">
    <property type="entry name" value="Ribonuclease_P"/>
    <property type="match status" value="1"/>
</dbReference>
<dbReference type="InterPro" id="IPR000100">
    <property type="entry name" value="RNase_P"/>
</dbReference>
<keyword evidence="5" id="KW-0378">Hydrolase</keyword>
<evidence type="ECO:0000313" key="8">
    <source>
        <dbReference type="EMBL" id="ANV97627.1"/>
    </source>
</evidence>
<protein>
    <recommendedName>
        <fullName evidence="7">Ribonuclease P protein component</fullName>
        <ecNumber evidence="7">3.1.26.5</ecNumber>
    </recommendedName>
</protein>
<comment type="function">
    <text evidence="1">RNaseP catalyzes the removal of the 5'-leader sequence from pre-tRNA to produce the mature 5'-terminus. It can also cleave other RNA substrates such as 4.5S RNA. The protein component plays an auxiliary but essential role in vivo by binding to the 5'-leader sequence and broadening the substrate specificity of the ribozyme.</text>
</comment>
<dbReference type="GO" id="GO:0004526">
    <property type="term" value="F:ribonuclease P activity"/>
    <property type="evidence" value="ECO:0007669"/>
    <property type="project" value="UniProtKB-UniRule"/>
</dbReference>
<evidence type="ECO:0000256" key="6">
    <source>
        <dbReference type="ARBA" id="ARBA00022884"/>
    </source>
</evidence>
<evidence type="ECO:0000256" key="5">
    <source>
        <dbReference type="ARBA" id="ARBA00022801"/>
    </source>
</evidence>
<sequence length="130" mass="15434">MVTLKSKAEFDFVYKYGFRQHCKILSLYTIDIPHFKTENKVFTYKERKALSLFSAVREDYLIGLSVSKKNGNAPQRNKIKRRLRAFCRNHQKDLQSHILLFVARDGILDCTYSALEEEIWKMLNKRRKSV</sequence>
<dbReference type="PANTHER" id="PTHR33992">
    <property type="entry name" value="RIBONUCLEASE P PROTEIN COMPONENT"/>
    <property type="match status" value="1"/>
</dbReference>
<dbReference type="AlphaFoldDB" id="A0A1B1U4C0"/>
<evidence type="ECO:0000256" key="3">
    <source>
        <dbReference type="ARBA" id="ARBA00022722"/>
    </source>
</evidence>
<evidence type="ECO:0000256" key="2">
    <source>
        <dbReference type="ARBA" id="ARBA00022694"/>
    </source>
</evidence>
<dbReference type="InterPro" id="IPR020568">
    <property type="entry name" value="Ribosomal_Su5_D2-typ_SF"/>
</dbReference>
<gene>
    <name evidence="8" type="ORF">BBW65_01865</name>
</gene>
<evidence type="ECO:0000256" key="7">
    <source>
        <dbReference type="NCBIfam" id="TIGR00188"/>
    </source>
</evidence>
<reference evidence="9" key="1">
    <citation type="submission" date="2016-07" db="EMBL/GenBank/DDBJ databases">
        <authorList>
            <person name="Florea S."/>
            <person name="Webb J.S."/>
            <person name="Jaromczyk J."/>
            <person name="Schardl C.L."/>
        </authorList>
    </citation>
    <scope>NUCLEOTIDE SEQUENCE [LARGE SCALE GENOMIC DNA]</scope>
    <source>
        <strain evidence="9">MIT 01-6242</strain>
    </source>
</reference>
<accession>A0A1B1U4C0</accession>
<dbReference type="PROSITE" id="PS00648">
    <property type="entry name" value="RIBONUCLEASE_P"/>
    <property type="match status" value="1"/>
</dbReference>
<dbReference type="PANTHER" id="PTHR33992:SF1">
    <property type="entry name" value="RIBONUCLEASE P PROTEIN COMPONENT"/>
    <property type="match status" value="1"/>
</dbReference>
<dbReference type="InterPro" id="IPR014721">
    <property type="entry name" value="Ribsml_uS5_D2-typ_fold_subgr"/>
</dbReference>
<dbReference type="Proteomes" id="UP000092884">
    <property type="component" value="Chromosome"/>
</dbReference>
<dbReference type="KEGG" id="het:BBW65_01865"/>
<dbReference type="Gene3D" id="3.30.230.10">
    <property type="match status" value="1"/>
</dbReference>
<dbReference type="InterPro" id="IPR020539">
    <property type="entry name" value="RNase_P_CS"/>
</dbReference>
<keyword evidence="6" id="KW-0694">RNA-binding</keyword>
<dbReference type="EC" id="3.1.26.5" evidence="7"/>
<name>A0A1B1U4C0_9HELI</name>
<keyword evidence="4" id="KW-0255">Endonuclease</keyword>
<dbReference type="GO" id="GO:0030677">
    <property type="term" value="C:ribonuclease P complex"/>
    <property type="evidence" value="ECO:0007669"/>
    <property type="project" value="TreeGrafter"/>
</dbReference>
<dbReference type="GO" id="GO:0000049">
    <property type="term" value="F:tRNA binding"/>
    <property type="evidence" value="ECO:0007669"/>
    <property type="project" value="InterPro"/>
</dbReference>
<keyword evidence="3" id="KW-0540">Nuclease</keyword>
<keyword evidence="2" id="KW-0819">tRNA processing</keyword>
<proteinExistence type="predicted"/>
<evidence type="ECO:0000256" key="1">
    <source>
        <dbReference type="ARBA" id="ARBA00002663"/>
    </source>
</evidence>
<dbReference type="SUPFAM" id="SSF54211">
    <property type="entry name" value="Ribosomal protein S5 domain 2-like"/>
    <property type="match status" value="1"/>
</dbReference>
<evidence type="ECO:0000313" key="9">
    <source>
        <dbReference type="Proteomes" id="UP000092884"/>
    </source>
</evidence>
<organism evidence="8 9">
    <name type="scientific">Helicobacter enhydrae</name>
    <dbReference type="NCBI Taxonomy" id="222136"/>
    <lineage>
        <taxon>Bacteria</taxon>
        <taxon>Pseudomonadati</taxon>
        <taxon>Campylobacterota</taxon>
        <taxon>Epsilonproteobacteria</taxon>
        <taxon>Campylobacterales</taxon>
        <taxon>Helicobacteraceae</taxon>
        <taxon>Helicobacter</taxon>
    </lineage>
</organism>
<evidence type="ECO:0000256" key="4">
    <source>
        <dbReference type="ARBA" id="ARBA00022759"/>
    </source>
</evidence>
<dbReference type="GO" id="GO:0042781">
    <property type="term" value="F:3'-tRNA processing endoribonuclease activity"/>
    <property type="evidence" value="ECO:0007669"/>
    <property type="project" value="TreeGrafter"/>
</dbReference>
<dbReference type="STRING" id="222136.BBW65_01865"/>
<dbReference type="EMBL" id="CP016503">
    <property type="protein sequence ID" value="ANV97627.1"/>
    <property type="molecule type" value="Genomic_DNA"/>
</dbReference>
<keyword evidence="9" id="KW-1185">Reference proteome</keyword>